<evidence type="ECO:0000256" key="2">
    <source>
        <dbReference type="ARBA" id="ARBA00022448"/>
    </source>
</evidence>
<dbReference type="PROSITE" id="PS50267">
    <property type="entry name" value="NA_NEUROTRAN_SYMP_3"/>
    <property type="match status" value="1"/>
</dbReference>
<dbReference type="GO" id="GO:0006865">
    <property type="term" value="P:amino acid transport"/>
    <property type="evidence" value="ECO:0007669"/>
    <property type="project" value="TreeGrafter"/>
</dbReference>
<dbReference type="InterPro" id="IPR037272">
    <property type="entry name" value="SNS_sf"/>
</dbReference>
<dbReference type="OrthoDB" id="6155318at2759"/>
<evidence type="ECO:0000313" key="8">
    <source>
        <dbReference type="Proteomes" id="UP000699462"/>
    </source>
</evidence>
<protein>
    <submittedName>
        <fullName evidence="7">Uncharacterized protein</fullName>
    </submittedName>
</protein>
<evidence type="ECO:0000256" key="1">
    <source>
        <dbReference type="ARBA" id="ARBA00004141"/>
    </source>
</evidence>
<keyword evidence="8" id="KW-1185">Reference proteome</keyword>
<dbReference type="PANTHER" id="PTHR11616">
    <property type="entry name" value="SODIUM/CHLORIDE DEPENDENT TRANSPORTER"/>
    <property type="match status" value="1"/>
</dbReference>
<keyword evidence="3 6" id="KW-0812">Transmembrane</keyword>
<dbReference type="EMBL" id="JTDF01005638">
    <property type="protein sequence ID" value="KAF8566084.1"/>
    <property type="molecule type" value="Genomic_DNA"/>
</dbReference>
<dbReference type="Pfam" id="PF00209">
    <property type="entry name" value="SNF"/>
    <property type="match status" value="1"/>
</dbReference>
<gene>
    <name evidence="7" type="ORF">P879_10714</name>
</gene>
<accession>A0A8T0DGM4</accession>
<proteinExistence type="predicted"/>
<evidence type="ECO:0000256" key="6">
    <source>
        <dbReference type="SAM" id="Phobius"/>
    </source>
</evidence>
<evidence type="ECO:0000256" key="4">
    <source>
        <dbReference type="ARBA" id="ARBA00022989"/>
    </source>
</evidence>
<sequence>MYVFQLFDYYSGSRIIVIVGFLESVVIGYVYGARRFTQHMECMYGFSVGWVPQLFWCVITPVFTVILFVFSAIVYEELSYQRAGQLEPYQFPDWSVKLGWMMAASSVLLVPITMFIQILTTRGNLLQRIRYLLQPRLSDDLKQKLAFYKAEGVSTEIARFYHLLTPFCQPYDDCPKPVRISFTEPPPFDDRRSSVRSQLTSKEAEDTQLFVMANRARL</sequence>
<name>A0A8T0DGM4_9TREM</name>
<feature type="transmembrane region" description="Helical" evidence="6">
    <location>
        <begin position="54"/>
        <end position="75"/>
    </location>
</feature>
<evidence type="ECO:0000313" key="7">
    <source>
        <dbReference type="EMBL" id="KAF8566084.1"/>
    </source>
</evidence>
<evidence type="ECO:0000256" key="5">
    <source>
        <dbReference type="ARBA" id="ARBA00023136"/>
    </source>
</evidence>
<evidence type="ECO:0000256" key="3">
    <source>
        <dbReference type="ARBA" id="ARBA00022692"/>
    </source>
</evidence>
<feature type="transmembrane region" description="Helical" evidence="6">
    <location>
        <begin position="12"/>
        <end position="33"/>
    </location>
</feature>
<organism evidence="7 8">
    <name type="scientific">Paragonimus westermani</name>
    <dbReference type="NCBI Taxonomy" id="34504"/>
    <lineage>
        <taxon>Eukaryota</taxon>
        <taxon>Metazoa</taxon>
        <taxon>Spiralia</taxon>
        <taxon>Lophotrochozoa</taxon>
        <taxon>Platyhelminthes</taxon>
        <taxon>Trematoda</taxon>
        <taxon>Digenea</taxon>
        <taxon>Plagiorchiida</taxon>
        <taxon>Troglotremata</taxon>
        <taxon>Troglotrematidae</taxon>
        <taxon>Paragonimus</taxon>
    </lineage>
</organism>
<feature type="transmembrane region" description="Helical" evidence="6">
    <location>
        <begin position="98"/>
        <end position="120"/>
    </location>
</feature>
<comment type="caution">
    <text evidence="7">The sequence shown here is derived from an EMBL/GenBank/DDBJ whole genome shotgun (WGS) entry which is preliminary data.</text>
</comment>
<dbReference type="GO" id="GO:0035725">
    <property type="term" value="P:sodium ion transmembrane transport"/>
    <property type="evidence" value="ECO:0007669"/>
    <property type="project" value="TreeGrafter"/>
</dbReference>
<dbReference type="PANTHER" id="PTHR11616:SF240">
    <property type="entry name" value="BLOATED TUBULES, ISOFORM B-RELATED"/>
    <property type="match status" value="1"/>
</dbReference>
<reference evidence="7 8" key="1">
    <citation type="submission" date="2019-07" db="EMBL/GenBank/DDBJ databases">
        <title>Annotation for the trematode Paragonimus westermani.</title>
        <authorList>
            <person name="Choi Y.-J."/>
        </authorList>
    </citation>
    <scope>NUCLEOTIDE SEQUENCE [LARGE SCALE GENOMIC DNA]</scope>
    <source>
        <strain evidence="7">180907_Pwestermani</strain>
    </source>
</reference>
<dbReference type="InterPro" id="IPR000175">
    <property type="entry name" value="Na/ntran_symport"/>
</dbReference>
<dbReference type="SUPFAM" id="SSF161070">
    <property type="entry name" value="SNF-like"/>
    <property type="match status" value="1"/>
</dbReference>
<dbReference type="AlphaFoldDB" id="A0A8T0DGM4"/>
<keyword evidence="5 6" id="KW-0472">Membrane</keyword>
<dbReference type="Proteomes" id="UP000699462">
    <property type="component" value="Unassembled WGS sequence"/>
</dbReference>
<comment type="subcellular location">
    <subcellularLocation>
        <location evidence="1">Membrane</location>
        <topology evidence="1">Multi-pass membrane protein</topology>
    </subcellularLocation>
</comment>
<dbReference type="GO" id="GO:0005886">
    <property type="term" value="C:plasma membrane"/>
    <property type="evidence" value="ECO:0007669"/>
    <property type="project" value="TreeGrafter"/>
</dbReference>
<keyword evidence="4 6" id="KW-1133">Transmembrane helix</keyword>
<keyword evidence="2" id="KW-0813">Transport</keyword>